<comment type="caution">
    <text evidence="3">The sequence shown here is derived from an EMBL/GenBank/DDBJ whole genome shotgun (WGS) entry which is preliminary data.</text>
</comment>
<dbReference type="CDD" id="cd12148">
    <property type="entry name" value="fungal_TF_MHR"/>
    <property type="match status" value="1"/>
</dbReference>
<keyword evidence="1" id="KW-0539">Nucleus</keyword>
<name>A0A072NWM5_9EURO</name>
<evidence type="ECO:0000313" key="4">
    <source>
        <dbReference type="Proteomes" id="UP000027920"/>
    </source>
</evidence>
<reference evidence="3 4" key="1">
    <citation type="submission" date="2013-03" db="EMBL/GenBank/DDBJ databases">
        <title>The Genome Sequence of Exophiala aquamarina CBS 119918.</title>
        <authorList>
            <consortium name="The Broad Institute Genomics Platform"/>
            <person name="Cuomo C."/>
            <person name="de Hoog S."/>
            <person name="Gorbushina A."/>
            <person name="Walker B."/>
            <person name="Young S.K."/>
            <person name="Zeng Q."/>
            <person name="Gargeya S."/>
            <person name="Fitzgerald M."/>
            <person name="Haas B."/>
            <person name="Abouelleil A."/>
            <person name="Allen A.W."/>
            <person name="Alvarado L."/>
            <person name="Arachchi H.M."/>
            <person name="Berlin A.M."/>
            <person name="Chapman S.B."/>
            <person name="Gainer-Dewar J."/>
            <person name="Goldberg J."/>
            <person name="Griggs A."/>
            <person name="Gujja S."/>
            <person name="Hansen M."/>
            <person name="Howarth C."/>
            <person name="Imamovic A."/>
            <person name="Ireland A."/>
            <person name="Larimer J."/>
            <person name="McCowan C."/>
            <person name="Murphy C."/>
            <person name="Pearson M."/>
            <person name="Poon T.W."/>
            <person name="Priest M."/>
            <person name="Roberts A."/>
            <person name="Saif S."/>
            <person name="Shea T."/>
            <person name="Sisk P."/>
            <person name="Sykes S."/>
            <person name="Wortman J."/>
            <person name="Nusbaum C."/>
            <person name="Birren B."/>
        </authorList>
    </citation>
    <scope>NUCLEOTIDE SEQUENCE [LARGE SCALE GENOMIC DNA]</scope>
    <source>
        <strain evidence="3 4">CBS 119918</strain>
    </source>
</reference>
<dbReference type="InterPro" id="IPR050987">
    <property type="entry name" value="AtrR-like"/>
</dbReference>
<dbReference type="Proteomes" id="UP000027920">
    <property type="component" value="Unassembled WGS sequence"/>
</dbReference>
<dbReference type="GO" id="GO:0003677">
    <property type="term" value="F:DNA binding"/>
    <property type="evidence" value="ECO:0007669"/>
    <property type="project" value="InterPro"/>
</dbReference>
<accession>A0A072NWM5</accession>
<evidence type="ECO:0000256" key="1">
    <source>
        <dbReference type="ARBA" id="ARBA00023242"/>
    </source>
</evidence>
<dbReference type="HOGENOM" id="CLU_016203_0_0_1"/>
<dbReference type="PANTHER" id="PTHR46910:SF18">
    <property type="entry name" value="ZN(II)2CYS6 TRANSCRIPTION FACTOR (EUROFUNG)"/>
    <property type="match status" value="1"/>
</dbReference>
<dbReference type="EMBL" id="AMGV01000020">
    <property type="protein sequence ID" value="KEF52026.1"/>
    <property type="molecule type" value="Genomic_DNA"/>
</dbReference>
<dbReference type="RefSeq" id="XP_013254616.1">
    <property type="nucleotide sequence ID" value="XM_013399162.1"/>
</dbReference>
<dbReference type="PANTHER" id="PTHR46910">
    <property type="entry name" value="TRANSCRIPTION FACTOR PDR1"/>
    <property type="match status" value="1"/>
</dbReference>
<organism evidence="3 4">
    <name type="scientific">Exophiala aquamarina CBS 119918</name>
    <dbReference type="NCBI Taxonomy" id="1182545"/>
    <lineage>
        <taxon>Eukaryota</taxon>
        <taxon>Fungi</taxon>
        <taxon>Dikarya</taxon>
        <taxon>Ascomycota</taxon>
        <taxon>Pezizomycotina</taxon>
        <taxon>Eurotiomycetes</taxon>
        <taxon>Chaetothyriomycetidae</taxon>
        <taxon>Chaetothyriales</taxon>
        <taxon>Herpotrichiellaceae</taxon>
        <taxon>Exophiala</taxon>
    </lineage>
</organism>
<dbReference type="GO" id="GO:0008270">
    <property type="term" value="F:zinc ion binding"/>
    <property type="evidence" value="ECO:0007669"/>
    <property type="project" value="InterPro"/>
</dbReference>
<dbReference type="OrthoDB" id="3362851at2759"/>
<dbReference type="GO" id="GO:0006351">
    <property type="term" value="P:DNA-templated transcription"/>
    <property type="evidence" value="ECO:0007669"/>
    <property type="project" value="InterPro"/>
</dbReference>
<sequence>MCALSAQHAKNGALFNDEASQLEVATWAFEYLHEALSLVPVDFSMMGHQDLMRSYGFLALLGTQIGDSNMVQKYLGLYHGICGRYGLHEESRWPSNISTCDREVRRRIFWSIYRLEVHTACVLGHYVRIPEAQCDVGYPGGIHHPAFVPGRDGKFEDWFSGWNYSTDLYRILEHAVVSFRMRKHKHPLPLGLNDGFLSGVLSKKLSMIKEGLLPQYEKAFFRSDDNGRNRCGFQAANIFCIIHLVRMLTSLSDDHELDSICDTAQEMIESMRKIPSEYVRACGATLLQQVAGVGHLLCVVASKESHSTPSLHRLRDVLESITVFLEISKQHHEPLATAASRLREHLGTLEIDPDPAGTEMKHPSIEVGVPLVVDGADMWISELDDYGTVSGFGANIFPTTFLGDITWPFAWSSSSPTSG</sequence>
<proteinExistence type="predicted"/>
<dbReference type="Pfam" id="PF04082">
    <property type="entry name" value="Fungal_trans"/>
    <property type="match status" value="1"/>
</dbReference>
<dbReference type="InterPro" id="IPR007219">
    <property type="entry name" value="XnlR_reg_dom"/>
</dbReference>
<feature type="domain" description="Xylanolytic transcriptional activator regulatory" evidence="2">
    <location>
        <begin position="62"/>
        <end position="139"/>
    </location>
</feature>
<gene>
    <name evidence="3" type="ORF">A1O9_12016</name>
</gene>
<dbReference type="GeneID" id="25286911"/>
<evidence type="ECO:0000259" key="2">
    <source>
        <dbReference type="Pfam" id="PF04082"/>
    </source>
</evidence>
<protein>
    <recommendedName>
        <fullName evidence="2">Xylanolytic transcriptional activator regulatory domain-containing protein</fullName>
    </recommendedName>
</protein>
<keyword evidence="4" id="KW-1185">Reference proteome</keyword>
<evidence type="ECO:0000313" key="3">
    <source>
        <dbReference type="EMBL" id="KEF52026.1"/>
    </source>
</evidence>
<dbReference type="VEuPathDB" id="FungiDB:A1O9_12016"/>
<dbReference type="AlphaFoldDB" id="A0A072NWM5"/>
<dbReference type="GO" id="GO:0003700">
    <property type="term" value="F:DNA-binding transcription factor activity"/>
    <property type="evidence" value="ECO:0007669"/>
    <property type="project" value="InterPro"/>
</dbReference>